<dbReference type="EMBL" id="NBNE01002978">
    <property type="protein sequence ID" value="OWZ08917.1"/>
    <property type="molecule type" value="Genomic_DNA"/>
</dbReference>
<accession>A0A225VVU6</accession>
<name>A0A225VVU6_9STRA</name>
<keyword evidence="2" id="KW-1185">Reference proteome</keyword>
<sequence length="123" mass="13622">MGDQVEVVVRGGEEVMRLTECLSDSANRISFELEELEIRIPRPNHITEAYLDALTTCNGEYIAVVEKELPLKCKAAVVSVVECGDCESLSSRNSNPIHHLNETLMGIIFSFAATPMRAHTQQC</sequence>
<dbReference type="AlphaFoldDB" id="A0A225VVU6"/>
<comment type="caution">
    <text evidence="1">The sequence shown here is derived from an EMBL/GenBank/DDBJ whole genome shotgun (WGS) entry which is preliminary data.</text>
</comment>
<proteinExistence type="predicted"/>
<organism evidence="1 2">
    <name type="scientific">Phytophthora megakarya</name>
    <dbReference type="NCBI Taxonomy" id="4795"/>
    <lineage>
        <taxon>Eukaryota</taxon>
        <taxon>Sar</taxon>
        <taxon>Stramenopiles</taxon>
        <taxon>Oomycota</taxon>
        <taxon>Peronosporomycetes</taxon>
        <taxon>Peronosporales</taxon>
        <taxon>Peronosporaceae</taxon>
        <taxon>Phytophthora</taxon>
    </lineage>
</organism>
<evidence type="ECO:0000313" key="1">
    <source>
        <dbReference type="EMBL" id="OWZ08917.1"/>
    </source>
</evidence>
<gene>
    <name evidence="1" type="ORF">PHMEG_00018472</name>
</gene>
<evidence type="ECO:0000313" key="2">
    <source>
        <dbReference type="Proteomes" id="UP000198211"/>
    </source>
</evidence>
<protein>
    <submittedName>
        <fullName evidence="1">Uncharacterized protein</fullName>
    </submittedName>
</protein>
<dbReference type="Proteomes" id="UP000198211">
    <property type="component" value="Unassembled WGS sequence"/>
</dbReference>
<reference evidence="2" key="1">
    <citation type="submission" date="2017-03" db="EMBL/GenBank/DDBJ databases">
        <title>Phytopthora megakarya and P. palmivora, two closely related causual agents of cacao black pod achieved similar genome size and gene model numbers by different mechanisms.</title>
        <authorList>
            <person name="Ali S."/>
            <person name="Shao J."/>
            <person name="Larry D.J."/>
            <person name="Kronmiller B."/>
            <person name="Shen D."/>
            <person name="Strem M.D."/>
            <person name="Melnick R.L."/>
            <person name="Guiltinan M.J."/>
            <person name="Tyler B.M."/>
            <person name="Meinhardt L.W."/>
            <person name="Bailey B.A."/>
        </authorList>
    </citation>
    <scope>NUCLEOTIDE SEQUENCE [LARGE SCALE GENOMIC DNA]</scope>
    <source>
        <strain evidence="2">zdho120</strain>
    </source>
</reference>